<sequence length="230" mass="26482">MKKEQGRFIVLEGTDGSGKTTQFKALVARLKKEGIAVKTVDFPQYGKESSYFVRQYLNGKYGGLKEVGPYRASLFYALDRFDVGENIRAWVAEGKIVLANRYVSSNMGHQGAKFKTPSERRAYFKWLYRLEYKTLGIPRPDLTIVLHVPAATAQKLVDKKGAREYIGGIKRDIHEADLAHLKRAEQTYLDMVKMFPKEFVLVECVKQGRLRSVSEIREDVWRVVKKKLWK</sequence>
<dbReference type="HAMAP" id="MF_00165">
    <property type="entry name" value="Thymidylate_kinase"/>
    <property type="match status" value="1"/>
</dbReference>
<keyword evidence="2 8" id="KW-0808">Transferase</keyword>
<keyword evidence="5 8" id="KW-0418">Kinase</keyword>
<comment type="function">
    <text evidence="8">Phosphorylation of dTMP to form dTDP in both de novo and salvage pathways of dTTP synthesis.</text>
</comment>
<dbReference type="EMBL" id="MHLB01000042">
    <property type="protein sequence ID" value="OGZ01323.1"/>
    <property type="molecule type" value="Genomic_DNA"/>
</dbReference>
<dbReference type="EC" id="2.7.4.9" evidence="8"/>
<dbReference type="InterPro" id="IPR018094">
    <property type="entry name" value="Thymidylate_kinase"/>
</dbReference>
<feature type="binding site" evidence="8">
    <location>
        <begin position="13"/>
        <end position="20"/>
    </location>
    <ligand>
        <name>ATP</name>
        <dbReference type="ChEBI" id="CHEBI:30616"/>
    </ligand>
</feature>
<dbReference type="GO" id="GO:0005829">
    <property type="term" value="C:cytosol"/>
    <property type="evidence" value="ECO:0007669"/>
    <property type="project" value="TreeGrafter"/>
</dbReference>
<evidence type="ECO:0000256" key="1">
    <source>
        <dbReference type="ARBA" id="ARBA00009776"/>
    </source>
</evidence>
<evidence type="ECO:0000256" key="4">
    <source>
        <dbReference type="ARBA" id="ARBA00022741"/>
    </source>
</evidence>
<keyword evidence="6 8" id="KW-0067">ATP-binding</keyword>
<evidence type="ECO:0000313" key="11">
    <source>
        <dbReference type="Proteomes" id="UP000178348"/>
    </source>
</evidence>
<protein>
    <recommendedName>
        <fullName evidence="8">Thymidylate kinase</fullName>
        <ecNumber evidence="8">2.7.4.9</ecNumber>
    </recommendedName>
    <alternativeName>
        <fullName evidence="8">dTMP kinase</fullName>
    </alternativeName>
</protein>
<proteinExistence type="inferred from homology"/>
<dbReference type="Pfam" id="PF02223">
    <property type="entry name" value="Thymidylate_kin"/>
    <property type="match status" value="1"/>
</dbReference>
<dbReference type="GO" id="GO:0004798">
    <property type="term" value="F:dTMP kinase activity"/>
    <property type="evidence" value="ECO:0007669"/>
    <property type="project" value="UniProtKB-UniRule"/>
</dbReference>
<evidence type="ECO:0000256" key="8">
    <source>
        <dbReference type="HAMAP-Rule" id="MF_00165"/>
    </source>
</evidence>
<dbReference type="GO" id="GO:0006227">
    <property type="term" value="P:dUDP biosynthetic process"/>
    <property type="evidence" value="ECO:0007669"/>
    <property type="project" value="TreeGrafter"/>
</dbReference>
<name>A0A1G2CIV5_9BACT</name>
<dbReference type="InterPro" id="IPR027417">
    <property type="entry name" value="P-loop_NTPase"/>
</dbReference>
<dbReference type="AlphaFoldDB" id="A0A1G2CIV5"/>
<organism evidence="10 11">
    <name type="scientific">Candidatus Liptonbacteria bacterium RIFCSPLOWO2_01_FULL_53_13</name>
    <dbReference type="NCBI Taxonomy" id="1798651"/>
    <lineage>
        <taxon>Bacteria</taxon>
        <taxon>Candidatus Liptoniibacteriota</taxon>
    </lineage>
</organism>
<comment type="catalytic activity">
    <reaction evidence="7 8">
        <text>dTMP + ATP = dTDP + ADP</text>
        <dbReference type="Rhea" id="RHEA:13517"/>
        <dbReference type="ChEBI" id="CHEBI:30616"/>
        <dbReference type="ChEBI" id="CHEBI:58369"/>
        <dbReference type="ChEBI" id="CHEBI:63528"/>
        <dbReference type="ChEBI" id="CHEBI:456216"/>
        <dbReference type="EC" id="2.7.4.9"/>
    </reaction>
</comment>
<dbReference type="Gene3D" id="3.40.50.300">
    <property type="entry name" value="P-loop containing nucleotide triphosphate hydrolases"/>
    <property type="match status" value="1"/>
</dbReference>
<dbReference type="Proteomes" id="UP000178348">
    <property type="component" value="Unassembled WGS sequence"/>
</dbReference>
<comment type="similarity">
    <text evidence="1 8">Belongs to the thymidylate kinase family.</text>
</comment>
<comment type="caution">
    <text evidence="10">The sequence shown here is derived from an EMBL/GenBank/DDBJ whole genome shotgun (WGS) entry which is preliminary data.</text>
</comment>
<evidence type="ECO:0000256" key="5">
    <source>
        <dbReference type="ARBA" id="ARBA00022777"/>
    </source>
</evidence>
<dbReference type="GO" id="GO:0005524">
    <property type="term" value="F:ATP binding"/>
    <property type="evidence" value="ECO:0007669"/>
    <property type="project" value="UniProtKB-UniRule"/>
</dbReference>
<accession>A0A1G2CIV5</accession>
<dbReference type="GO" id="GO:0006233">
    <property type="term" value="P:dTDP biosynthetic process"/>
    <property type="evidence" value="ECO:0007669"/>
    <property type="project" value="InterPro"/>
</dbReference>
<evidence type="ECO:0000256" key="6">
    <source>
        <dbReference type="ARBA" id="ARBA00022840"/>
    </source>
</evidence>
<evidence type="ECO:0000256" key="7">
    <source>
        <dbReference type="ARBA" id="ARBA00048743"/>
    </source>
</evidence>
<evidence type="ECO:0000256" key="3">
    <source>
        <dbReference type="ARBA" id="ARBA00022727"/>
    </source>
</evidence>
<dbReference type="CDD" id="cd01672">
    <property type="entry name" value="TMPK"/>
    <property type="match status" value="1"/>
</dbReference>
<evidence type="ECO:0000256" key="2">
    <source>
        <dbReference type="ARBA" id="ARBA00022679"/>
    </source>
</evidence>
<dbReference type="InterPro" id="IPR039430">
    <property type="entry name" value="Thymidylate_kin-like_dom"/>
</dbReference>
<dbReference type="PANTHER" id="PTHR10344:SF4">
    <property type="entry name" value="UMP-CMP KINASE 2, MITOCHONDRIAL"/>
    <property type="match status" value="1"/>
</dbReference>
<dbReference type="PANTHER" id="PTHR10344">
    <property type="entry name" value="THYMIDYLATE KINASE"/>
    <property type="match status" value="1"/>
</dbReference>
<dbReference type="GO" id="GO:0006235">
    <property type="term" value="P:dTTP biosynthetic process"/>
    <property type="evidence" value="ECO:0007669"/>
    <property type="project" value="UniProtKB-UniRule"/>
</dbReference>
<feature type="domain" description="Thymidylate kinase-like" evidence="9">
    <location>
        <begin position="11"/>
        <end position="203"/>
    </location>
</feature>
<reference evidence="10 11" key="1">
    <citation type="journal article" date="2016" name="Nat. Commun.">
        <title>Thousands of microbial genomes shed light on interconnected biogeochemical processes in an aquifer system.</title>
        <authorList>
            <person name="Anantharaman K."/>
            <person name="Brown C.T."/>
            <person name="Hug L.A."/>
            <person name="Sharon I."/>
            <person name="Castelle C.J."/>
            <person name="Probst A.J."/>
            <person name="Thomas B.C."/>
            <person name="Singh A."/>
            <person name="Wilkins M.J."/>
            <person name="Karaoz U."/>
            <person name="Brodie E.L."/>
            <person name="Williams K.H."/>
            <person name="Hubbard S.S."/>
            <person name="Banfield J.F."/>
        </authorList>
    </citation>
    <scope>NUCLEOTIDE SEQUENCE [LARGE SCALE GENOMIC DNA]</scope>
</reference>
<dbReference type="SUPFAM" id="SSF52540">
    <property type="entry name" value="P-loop containing nucleoside triphosphate hydrolases"/>
    <property type="match status" value="1"/>
</dbReference>
<evidence type="ECO:0000313" key="10">
    <source>
        <dbReference type="EMBL" id="OGZ01323.1"/>
    </source>
</evidence>
<keyword evidence="4 8" id="KW-0547">Nucleotide-binding</keyword>
<keyword evidence="3 8" id="KW-0545">Nucleotide biosynthesis</keyword>
<gene>
    <name evidence="8" type="primary">tmk</name>
    <name evidence="10" type="ORF">A2946_00300</name>
</gene>
<evidence type="ECO:0000259" key="9">
    <source>
        <dbReference type="Pfam" id="PF02223"/>
    </source>
</evidence>